<dbReference type="SUPFAM" id="SSF49777">
    <property type="entry name" value="PEBP-like"/>
    <property type="match status" value="2"/>
</dbReference>
<dbReference type="InterPro" id="IPR008914">
    <property type="entry name" value="PEBP"/>
</dbReference>
<dbReference type="AlphaFoldDB" id="A0A9P0AAM0"/>
<accession>A0A9P0AAM0</accession>
<dbReference type="PANTHER" id="PTHR11362">
    <property type="entry name" value="PHOSPHATIDYLETHANOLAMINE-BINDING PROTEIN"/>
    <property type="match status" value="1"/>
</dbReference>
<dbReference type="EMBL" id="OU963864">
    <property type="protein sequence ID" value="CAH0387525.1"/>
    <property type="molecule type" value="Genomic_DNA"/>
</dbReference>
<dbReference type="Proteomes" id="UP001152759">
    <property type="component" value="Chromosome 3"/>
</dbReference>
<protein>
    <submittedName>
        <fullName evidence="1">Uncharacterized protein</fullName>
    </submittedName>
</protein>
<name>A0A9P0AAM0_BEMTA</name>
<gene>
    <name evidence="1" type="ORF">BEMITA_LOCUS6528</name>
</gene>
<keyword evidence="2" id="KW-1185">Reference proteome</keyword>
<reference evidence="1" key="1">
    <citation type="submission" date="2021-12" db="EMBL/GenBank/DDBJ databases">
        <authorList>
            <person name="King R."/>
        </authorList>
    </citation>
    <scope>NUCLEOTIDE SEQUENCE</scope>
</reference>
<dbReference type="PANTHER" id="PTHR11362:SF82">
    <property type="entry name" value="PHOSPHATIDYLETHANOLAMINE-BINDING PROTEIN 4"/>
    <property type="match status" value="1"/>
</dbReference>
<evidence type="ECO:0000313" key="1">
    <source>
        <dbReference type="EMBL" id="CAH0387525.1"/>
    </source>
</evidence>
<dbReference type="Gene3D" id="3.90.280.10">
    <property type="entry name" value="PEBP-like"/>
    <property type="match status" value="2"/>
</dbReference>
<dbReference type="Pfam" id="PF01161">
    <property type="entry name" value="PBP"/>
    <property type="match status" value="1"/>
</dbReference>
<organism evidence="1 2">
    <name type="scientific">Bemisia tabaci</name>
    <name type="common">Sweetpotato whitefly</name>
    <name type="synonym">Aleurodes tabaci</name>
    <dbReference type="NCBI Taxonomy" id="7038"/>
    <lineage>
        <taxon>Eukaryota</taxon>
        <taxon>Metazoa</taxon>
        <taxon>Ecdysozoa</taxon>
        <taxon>Arthropoda</taxon>
        <taxon>Hexapoda</taxon>
        <taxon>Insecta</taxon>
        <taxon>Pterygota</taxon>
        <taxon>Neoptera</taxon>
        <taxon>Paraneoptera</taxon>
        <taxon>Hemiptera</taxon>
        <taxon>Sternorrhyncha</taxon>
        <taxon>Aleyrodoidea</taxon>
        <taxon>Aleyrodidae</taxon>
        <taxon>Aleyrodinae</taxon>
        <taxon>Bemisia</taxon>
    </lineage>
</organism>
<sequence length="441" mass="51014">MPKIIPNSFGRYLLKGLLMTFNIGSAVPTTMTLNKMTPAAMKDILLAFDVFPTQLDNVPNYPITVEYRAGSVNFGTNFTETQVYEIPTQLSWPVEENMRKEKKLFTMLLYAPDMPDPNNSTQREYQCWVVVNIPGIHVDHGQVLTDYIPPPTPTAHGQTIWRGRHFRLPSLQKTMPTVCRLQVKTNHQGDYPSHCLNMSPPNLIMVQYFTVIFCVLPNHIFSFTTEHSTTWGPLTIPPELNMTAEMTRSRLIPDIIDVAPPWPVRVTYKWDSIHFGNHLNRLQLKVLPSFINWRKYDGRFYTLVMTGPDTPSMESPKNREFQHWLVSNIPARYSGIKEGETLTEYKVELTPLYAEGDHRIAFLMFEQPSEEKLMFDEYRIHRGSNDTLRTNFSTRAFVKKYNLTIIGANYVRLDFMRFDPVPDIDPYPPECAPDKIVRIDE</sequence>
<dbReference type="InterPro" id="IPR036610">
    <property type="entry name" value="PEBP-like_sf"/>
</dbReference>
<evidence type="ECO:0000313" key="2">
    <source>
        <dbReference type="Proteomes" id="UP001152759"/>
    </source>
</evidence>
<proteinExistence type="predicted"/>
<dbReference type="InterPro" id="IPR035810">
    <property type="entry name" value="PEBP_euk"/>
</dbReference>
<dbReference type="CDD" id="cd00866">
    <property type="entry name" value="PEBP_euk"/>
    <property type="match status" value="1"/>
</dbReference>